<dbReference type="VEuPathDB" id="FungiDB:FUN_013224"/>
<evidence type="ECO:0000313" key="1">
    <source>
        <dbReference type="EMBL" id="PKY61797.1"/>
    </source>
</evidence>
<protein>
    <submittedName>
        <fullName evidence="1">Uncharacterized protein</fullName>
    </submittedName>
</protein>
<keyword evidence="2" id="KW-1185">Reference proteome</keyword>
<evidence type="ECO:0000313" key="2">
    <source>
        <dbReference type="Proteomes" id="UP000234323"/>
    </source>
</evidence>
<dbReference type="Proteomes" id="UP000234323">
    <property type="component" value="Unassembled WGS sequence"/>
</dbReference>
<feature type="non-terminal residue" evidence="1">
    <location>
        <position position="225"/>
    </location>
</feature>
<comment type="caution">
    <text evidence="1">The sequence shown here is derived from an EMBL/GenBank/DDBJ whole genome shotgun (WGS) entry which is preliminary data.</text>
</comment>
<dbReference type="EMBL" id="LLXI01005892">
    <property type="protein sequence ID" value="PKY61797.1"/>
    <property type="molecule type" value="Genomic_DNA"/>
</dbReference>
<feature type="non-terminal residue" evidence="1">
    <location>
        <position position="1"/>
    </location>
</feature>
<organism evidence="1 2">
    <name type="scientific">Rhizophagus irregularis</name>
    <dbReference type="NCBI Taxonomy" id="588596"/>
    <lineage>
        <taxon>Eukaryota</taxon>
        <taxon>Fungi</taxon>
        <taxon>Fungi incertae sedis</taxon>
        <taxon>Mucoromycota</taxon>
        <taxon>Glomeromycotina</taxon>
        <taxon>Glomeromycetes</taxon>
        <taxon>Glomerales</taxon>
        <taxon>Glomeraceae</taxon>
        <taxon>Rhizophagus</taxon>
    </lineage>
</organism>
<accession>A0A2I1HSE6</accession>
<gene>
    <name evidence="1" type="ORF">RhiirA4_487291</name>
</gene>
<name>A0A2I1HSE6_9GLOM</name>
<proteinExistence type="predicted"/>
<reference evidence="1 2" key="1">
    <citation type="submission" date="2015-10" db="EMBL/GenBank/DDBJ databases">
        <title>Genome analyses suggest a sexual origin of heterokaryosis in a supposedly ancient asexual fungus.</title>
        <authorList>
            <person name="Ropars J."/>
            <person name="Sedzielewska K."/>
            <person name="Noel J."/>
            <person name="Charron P."/>
            <person name="Farinelli L."/>
            <person name="Marton T."/>
            <person name="Kruger M."/>
            <person name="Pelin A."/>
            <person name="Brachmann A."/>
            <person name="Corradi N."/>
        </authorList>
    </citation>
    <scope>NUCLEOTIDE SEQUENCE [LARGE SCALE GENOMIC DNA]</scope>
    <source>
        <strain evidence="1 2">A4</strain>
    </source>
</reference>
<dbReference type="AlphaFoldDB" id="A0A2I1HSE6"/>
<sequence length="225" mass="25169">YSCVRVPELFLVDPGIPSNIPKTVDVSPQLPVTPPTLVPAIHLCSHLHIYIFAKKHKTTASSLDNIGCGWIQRDDDSFILESGSFMWTNGPVSPQASELGFILQVLLLLPSNCSINFYSMHLYASLYEQFSGSSPERRIRFPCYLLWMAIHELIVTLRLDCSFQTITKVSADPYLSRCNALVDSLSSNDHFLSFNSLMESPPFRRLLVASLCNGVPLVTDPVGYW</sequence>